<evidence type="ECO:0000256" key="6">
    <source>
        <dbReference type="ARBA" id="ARBA00044538"/>
    </source>
</evidence>
<evidence type="ECO:0000313" key="8">
    <source>
        <dbReference type="Proteomes" id="UP001178662"/>
    </source>
</evidence>
<gene>
    <name evidence="7" type="ORF">P0Y55_04715</name>
</gene>
<dbReference type="CDD" id="cd16332">
    <property type="entry name" value="Prp-like"/>
    <property type="match status" value="1"/>
</dbReference>
<evidence type="ECO:0000313" key="7">
    <source>
        <dbReference type="EMBL" id="WEK55364.1"/>
    </source>
</evidence>
<dbReference type="PANTHER" id="PTHR39178:SF1">
    <property type="entry name" value="RIBOSOMAL-PROCESSING CYSTEINE PROTEASE PRP"/>
    <property type="match status" value="1"/>
</dbReference>
<reference evidence="7" key="1">
    <citation type="submission" date="2023-03" db="EMBL/GenBank/DDBJ databases">
        <title>Andean soil-derived lignocellulolytic bacterial consortium as a source of novel taxa and putative plastic-active enzymes.</title>
        <authorList>
            <person name="Diaz-Garcia L."/>
            <person name="Chuvochina M."/>
            <person name="Feuerriegel G."/>
            <person name="Bunk B."/>
            <person name="Sproer C."/>
            <person name="Streit W.R."/>
            <person name="Rodriguez L.M."/>
            <person name="Overmann J."/>
            <person name="Jimenez D.J."/>
        </authorList>
    </citation>
    <scope>NUCLEOTIDE SEQUENCE</scope>
    <source>
        <strain evidence="7">MAG 2441</strain>
    </source>
</reference>
<dbReference type="AlphaFoldDB" id="A0AA95EYI8"/>
<name>A0AA95EYI8_9BACL</name>
<dbReference type="Pfam" id="PF04327">
    <property type="entry name" value="Peptidase_Prp"/>
    <property type="match status" value="1"/>
</dbReference>
<accession>A0AA95EYI8</accession>
<dbReference type="GO" id="GO:0006508">
    <property type="term" value="P:proteolysis"/>
    <property type="evidence" value="ECO:0007669"/>
    <property type="project" value="UniProtKB-KW"/>
</dbReference>
<evidence type="ECO:0000256" key="1">
    <source>
        <dbReference type="ARBA" id="ARBA00022517"/>
    </source>
</evidence>
<dbReference type="Proteomes" id="UP001178662">
    <property type="component" value="Chromosome"/>
</dbReference>
<proteinExistence type="inferred from homology"/>
<dbReference type="InterPro" id="IPR036764">
    <property type="entry name" value="Peptidase_Prp_sf"/>
</dbReference>
<evidence type="ECO:0000256" key="5">
    <source>
        <dbReference type="ARBA" id="ARBA00044503"/>
    </source>
</evidence>
<comment type="similarity">
    <text evidence="5">Belongs to the Prp family.</text>
</comment>
<protein>
    <recommendedName>
        <fullName evidence="6">Ribosomal processing cysteine protease Prp</fullName>
    </recommendedName>
</protein>
<evidence type="ECO:0000256" key="2">
    <source>
        <dbReference type="ARBA" id="ARBA00022670"/>
    </source>
</evidence>
<keyword evidence="2 7" id="KW-0645">Protease</keyword>
<evidence type="ECO:0000256" key="3">
    <source>
        <dbReference type="ARBA" id="ARBA00022801"/>
    </source>
</evidence>
<dbReference type="Gene3D" id="3.30.70.1490">
    <property type="entry name" value="Cysteine protease Prp"/>
    <property type="match status" value="1"/>
</dbReference>
<dbReference type="PANTHER" id="PTHR39178">
    <property type="entry name" value="HYPOTHETICAL RIBOSOME-ASSOCIATED PROTEIN"/>
    <property type="match status" value="1"/>
</dbReference>
<dbReference type="GO" id="GO:0008234">
    <property type="term" value="F:cysteine-type peptidase activity"/>
    <property type="evidence" value="ECO:0007669"/>
    <property type="project" value="UniProtKB-KW"/>
</dbReference>
<dbReference type="GO" id="GO:0042254">
    <property type="term" value="P:ribosome biogenesis"/>
    <property type="evidence" value="ECO:0007669"/>
    <property type="project" value="UniProtKB-KW"/>
</dbReference>
<dbReference type="EMBL" id="CP119317">
    <property type="protein sequence ID" value="WEK55364.1"/>
    <property type="molecule type" value="Genomic_DNA"/>
</dbReference>
<dbReference type="SUPFAM" id="SSF118010">
    <property type="entry name" value="TM1457-like"/>
    <property type="match status" value="1"/>
</dbReference>
<keyword evidence="1" id="KW-0690">Ribosome biogenesis</keyword>
<sequence>MIKITLVRDVQGHLTQFTVSGHAYYDDPGKDIVCAGVSAVSIGAVNAIEKLTGLVPHTEITEQSGLLKVIAPNSEDEGRNAQVQLLLEGMVVALESIAQEYGKFVKIKHTFSGKGG</sequence>
<dbReference type="InterPro" id="IPR007422">
    <property type="entry name" value="Peptidase_Prp"/>
</dbReference>
<keyword evidence="3" id="KW-0378">Hydrolase</keyword>
<keyword evidence="8" id="KW-1185">Reference proteome</keyword>
<organism evidence="7 8">
    <name type="scientific">Candidatus Cohnella colombiensis</name>
    <dbReference type="NCBI Taxonomy" id="3121368"/>
    <lineage>
        <taxon>Bacteria</taxon>
        <taxon>Bacillati</taxon>
        <taxon>Bacillota</taxon>
        <taxon>Bacilli</taxon>
        <taxon>Bacillales</taxon>
        <taxon>Paenibacillaceae</taxon>
        <taxon>Cohnella</taxon>
    </lineage>
</organism>
<keyword evidence="4" id="KW-0788">Thiol protease</keyword>
<evidence type="ECO:0000256" key="4">
    <source>
        <dbReference type="ARBA" id="ARBA00022807"/>
    </source>
</evidence>